<comment type="caution">
    <text evidence="2">The sequence shown here is derived from an EMBL/GenBank/DDBJ whole genome shotgun (WGS) entry which is preliminary data.</text>
</comment>
<organism evidence="2 3">
    <name type="scientific">Lichenifustis flavocetrariae</name>
    <dbReference type="NCBI Taxonomy" id="2949735"/>
    <lineage>
        <taxon>Bacteria</taxon>
        <taxon>Pseudomonadati</taxon>
        <taxon>Pseudomonadota</taxon>
        <taxon>Alphaproteobacteria</taxon>
        <taxon>Hyphomicrobiales</taxon>
        <taxon>Lichenihabitantaceae</taxon>
        <taxon>Lichenifustis</taxon>
    </lineage>
</organism>
<proteinExistence type="predicted"/>
<dbReference type="AlphaFoldDB" id="A0AA41YXT0"/>
<evidence type="ECO:0000256" key="1">
    <source>
        <dbReference type="SAM" id="MobiDB-lite"/>
    </source>
</evidence>
<reference evidence="2" key="1">
    <citation type="submission" date="2022-05" db="EMBL/GenBank/DDBJ databases">
        <authorList>
            <person name="Pankratov T."/>
        </authorList>
    </citation>
    <scope>NUCLEOTIDE SEQUENCE</scope>
    <source>
        <strain evidence="2">BP6-180914</strain>
    </source>
</reference>
<dbReference type="InterPro" id="IPR025528">
    <property type="entry name" value="BrnA_antitoxin"/>
</dbReference>
<dbReference type="EMBL" id="JAMOIM010000008">
    <property type="protein sequence ID" value="MCW6509221.1"/>
    <property type="molecule type" value="Genomic_DNA"/>
</dbReference>
<evidence type="ECO:0000313" key="3">
    <source>
        <dbReference type="Proteomes" id="UP001165667"/>
    </source>
</evidence>
<evidence type="ECO:0000313" key="2">
    <source>
        <dbReference type="EMBL" id="MCW6509221.1"/>
    </source>
</evidence>
<keyword evidence="3" id="KW-1185">Reference proteome</keyword>
<accession>A0AA41YXT0</accession>
<name>A0AA41YXT0_9HYPH</name>
<gene>
    <name evidence="2" type="ORF">M8523_14445</name>
</gene>
<protein>
    <submittedName>
        <fullName evidence="2">BrnA antitoxin family protein</fullName>
    </submittedName>
</protein>
<sequence length="108" mass="11685">MTTSKHAPGYVPNPDYSQADWDEVSDTPELTDAEIAELRPNGEGLPVELANAFKRLGGRPKSEAKSVPVSLRVPPDVLAAYKADGPGWQTRMNKALAAGLRNRRQDAS</sequence>
<dbReference type="Pfam" id="PF14384">
    <property type="entry name" value="BrnA_antitoxin"/>
    <property type="match status" value="1"/>
</dbReference>
<feature type="region of interest" description="Disordered" evidence="1">
    <location>
        <begin position="1"/>
        <end position="28"/>
    </location>
</feature>
<dbReference type="RefSeq" id="WP_282585578.1">
    <property type="nucleotide sequence ID" value="NZ_JAMOIM010000008.1"/>
</dbReference>
<dbReference type="Proteomes" id="UP001165667">
    <property type="component" value="Unassembled WGS sequence"/>
</dbReference>